<keyword evidence="3" id="KW-0378">Hydrolase</keyword>
<accession>A0A4Z0W298</accession>
<gene>
    <name evidence="3" type="primary">zapE</name>
    <name evidence="4" type="ORF">E4656_17845</name>
</gene>
<protein>
    <recommendedName>
        <fullName evidence="3">Cell division protein ZapE</fullName>
    </recommendedName>
    <alternativeName>
        <fullName evidence="3">Z ring-associated protein ZapE</fullName>
    </alternativeName>
</protein>
<keyword evidence="1 3" id="KW-0547">Nucleotide-binding</keyword>
<keyword evidence="3" id="KW-0963">Cytoplasm</keyword>
<dbReference type="SUPFAM" id="SSF52540">
    <property type="entry name" value="P-loop containing nucleoside triphosphate hydrolases"/>
    <property type="match status" value="1"/>
</dbReference>
<comment type="subunit">
    <text evidence="3">Interacts with FtsZ.</text>
</comment>
<dbReference type="GO" id="GO:0032153">
    <property type="term" value="C:cell division site"/>
    <property type="evidence" value="ECO:0007669"/>
    <property type="project" value="TreeGrafter"/>
</dbReference>
<evidence type="ECO:0000256" key="3">
    <source>
        <dbReference type="HAMAP-Rule" id="MF_01919"/>
    </source>
</evidence>
<dbReference type="HAMAP" id="MF_01919">
    <property type="entry name" value="ZapE"/>
    <property type="match status" value="1"/>
</dbReference>
<comment type="function">
    <text evidence="3">Reduces the stability of FtsZ polymers in the presence of ATP.</text>
</comment>
<dbReference type="EMBL" id="SRMF01000011">
    <property type="protein sequence ID" value="TGG90799.1"/>
    <property type="molecule type" value="Genomic_DNA"/>
</dbReference>
<dbReference type="GO" id="GO:0016887">
    <property type="term" value="F:ATP hydrolysis activity"/>
    <property type="evidence" value="ECO:0007669"/>
    <property type="project" value="UniProtKB-UniRule"/>
</dbReference>
<comment type="subcellular location">
    <subcellularLocation>
        <location evidence="3">Cytoplasm</location>
    </subcellularLocation>
</comment>
<dbReference type="PANTHER" id="PTHR12169">
    <property type="entry name" value="ATPASE N2B"/>
    <property type="match status" value="1"/>
</dbReference>
<name>A0A4Z0W298_9GAMM</name>
<evidence type="ECO:0000256" key="2">
    <source>
        <dbReference type="ARBA" id="ARBA00022840"/>
    </source>
</evidence>
<dbReference type="OrthoDB" id="9774491at2"/>
<comment type="similarity">
    <text evidence="3">Belongs to the AFG1 ATPase family. ZapE subfamily.</text>
</comment>
<evidence type="ECO:0000256" key="1">
    <source>
        <dbReference type="ARBA" id="ARBA00022741"/>
    </source>
</evidence>
<evidence type="ECO:0000313" key="4">
    <source>
        <dbReference type="EMBL" id="TGG90799.1"/>
    </source>
</evidence>
<dbReference type="AlphaFoldDB" id="A0A4Z0W298"/>
<dbReference type="RefSeq" id="WP_135484679.1">
    <property type="nucleotide sequence ID" value="NZ_SRMF01000011.1"/>
</dbReference>
<proteinExistence type="inferred from homology"/>
<keyword evidence="2 3" id="KW-0067">ATP-binding</keyword>
<dbReference type="NCBIfam" id="NF040713">
    <property type="entry name" value="ZapE"/>
    <property type="match status" value="1"/>
</dbReference>
<comment type="caution">
    <text evidence="4">The sequence shown here is derived from an EMBL/GenBank/DDBJ whole genome shotgun (WGS) entry which is preliminary data.</text>
</comment>
<dbReference type="InterPro" id="IPR027417">
    <property type="entry name" value="P-loop_NTPase"/>
</dbReference>
<keyword evidence="3 4" id="KW-0132">Cell division</keyword>
<dbReference type="GO" id="GO:0051301">
    <property type="term" value="P:cell division"/>
    <property type="evidence" value="ECO:0007669"/>
    <property type="project" value="UniProtKB-UniRule"/>
</dbReference>
<dbReference type="PANTHER" id="PTHR12169:SF6">
    <property type="entry name" value="AFG1-LIKE ATPASE"/>
    <property type="match status" value="1"/>
</dbReference>
<reference evidence="4 5" key="1">
    <citation type="submission" date="2019-04" db="EMBL/GenBank/DDBJ databases">
        <title>Natronospirillum operosus gen. nov., sp. nov., a haloalkaliphilic satellite isolated from decaying biomass of laboratory culture of cyanobacterium Geitlerinema sp. and proposal of Natronospirillaceae fam. nov. and Saccharospirillaceae fam. nov.</title>
        <authorList>
            <person name="Kevbrin V."/>
            <person name="Boltyanskaya Y."/>
            <person name="Koziaeva V."/>
            <person name="Grouzdev D.S."/>
            <person name="Park M."/>
            <person name="Cho J."/>
        </authorList>
    </citation>
    <scope>NUCLEOTIDE SEQUENCE [LARGE SCALE GENOMIC DNA]</scope>
    <source>
        <strain evidence="4 5">G-116</strain>
    </source>
</reference>
<dbReference type="Pfam" id="PF03969">
    <property type="entry name" value="AFG1_ATPase"/>
    <property type="match status" value="1"/>
</dbReference>
<dbReference type="Gene3D" id="3.40.50.300">
    <property type="entry name" value="P-loop containing nucleotide triphosphate hydrolases"/>
    <property type="match status" value="1"/>
</dbReference>
<keyword evidence="5" id="KW-1185">Reference proteome</keyword>
<dbReference type="InterPro" id="IPR030870">
    <property type="entry name" value="ZapE"/>
</dbReference>
<dbReference type="GO" id="GO:0005737">
    <property type="term" value="C:cytoplasm"/>
    <property type="evidence" value="ECO:0007669"/>
    <property type="project" value="UniProtKB-SubCell"/>
</dbReference>
<dbReference type="InterPro" id="IPR005654">
    <property type="entry name" value="ATPase_AFG1-like"/>
</dbReference>
<keyword evidence="3" id="KW-0131">Cell cycle</keyword>
<dbReference type="GO" id="GO:0005524">
    <property type="term" value="F:ATP binding"/>
    <property type="evidence" value="ECO:0007669"/>
    <property type="project" value="UniProtKB-UniRule"/>
</dbReference>
<feature type="binding site" evidence="3">
    <location>
        <begin position="70"/>
        <end position="77"/>
    </location>
    <ligand>
        <name>ATP</name>
        <dbReference type="ChEBI" id="CHEBI:30616"/>
    </ligand>
</feature>
<dbReference type="Proteomes" id="UP000297475">
    <property type="component" value="Unassembled WGS sequence"/>
</dbReference>
<dbReference type="FunFam" id="3.40.50.300:FF:001254">
    <property type="entry name" value="Cell division protein ZapE"/>
    <property type="match status" value="1"/>
</dbReference>
<evidence type="ECO:0000313" key="5">
    <source>
        <dbReference type="Proteomes" id="UP000297475"/>
    </source>
</evidence>
<sequence>MPRTPLSRYQAGVETGDFQHDPEQEAAVRRLDRLYHELLAYDEAVQAYRKGLRRWFGASPKAPQGVYFWGGVGRGKTFIMDTFYDCLPLEAKHRAHFHRFMQFVHRRLTDLKGEKNPLDLIATEMAQQHRILCLDEFFVTDIGDAMILGNLLEGLFREGVVLVTTSNIVPDGLYENGLQRERFLPAIRLLNTHTDVINLDHGVDYRLRTLEQATLYYSPADEMSETRLREQFDRIAPDLEECQVSGTMEVLGRQIAYVRECEDIVWFRFQDICGGPRSANDYIEIARLYHAVVISGVPQFDADDDDIARRFINLVDEFYDRRVKLLVSAAAPITELYVAGQRRFEFERTESRLLEMQSHDYLAAQHRA</sequence>
<organism evidence="4 5">
    <name type="scientific">Natronospirillum operosum</name>
    <dbReference type="NCBI Taxonomy" id="2759953"/>
    <lineage>
        <taxon>Bacteria</taxon>
        <taxon>Pseudomonadati</taxon>
        <taxon>Pseudomonadota</taxon>
        <taxon>Gammaproteobacteria</taxon>
        <taxon>Oceanospirillales</taxon>
        <taxon>Natronospirillaceae</taxon>
        <taxon>Natronospirillum</taxon>
    </lineage>
</organism>